<dbReference type="PROSITE" id="PS50943">
    <property type="entry name" value="HTH_CROC1"/>
    <property type="match status" value="1"/>
</dbReference>
<dbReference type="CDD" id="cd02209">
    <property type="entry name" value="cupin_XRE_C"/>
    <property type="match status" value="1"/>
</dbReference>
<dbReference type="InterPro" id="IPR050807">
    <property type="entry name" value="TransReg_Diox_bact_type"/>
</dbReference>
<evidence type="ECO:0000259" key="2">
    <source>
        <dbReference type="PROSITE" id="PS50943"/>
    </source>
</evidence>
<protein>
    <submittedName>
        <fullName evidence="3">XRE family transcriptional regulator</fullName>
    </submittedName>
</protein>
<feature type="domain" description="HTH cro/C1-type" evidence="2">
    <location>
        <begin position="11"/>
        <end position="65"/>
    </location>
</feature>
<dbReference type="Gene3D" id="1.10.260.40">
    <property type="entry name" value="lambda repressor-like DNA-binding domains"/>
    <property type="match status" value="1"/>
</dbReference>
<dbReference type="PANTHER" id="PTHR46797:SF20">
    <property type="entry name" value="BLR4304 PROTEIN"/>
    <property type="match status" value="1"/>
</dbReference>
<dbReference type="SUPFAM" id="SSF47413">
    <property type="entry name" value="lambda repressor-like DNA-binding domains"/>
    <property type="match status" value="1"/>
</dbReference>
<accession>A0A7M3T7E8</accession>
<dbReference type="Pfam" id="PF01381">
    <property type="entry name" value="HTH_3"/>
    <property type="match status" value="1"/>
</dbReference>
<keyword evidence="1" id="KW-0238">DNA-binding</keyword>
<proteinExistence type="predicted"/>
<evidence type="ECO:0000313" key="4">
    <source>
        <dbReference type="Proteomes" id="UP000503336"/>
    </source>
</evidence>
<dbReference type="Pfam" id="PF07883">
    <property type="entry name" value="Cupin_2"/>
    <property type="match status" value="1"/>
</dbReference>
<dbReference type="Proteomes" id="UP000503336">
    <property type="component" value="Chromosome"/>
</dbReference>
<dbReference type="PANTHER" id="PTHR46797">
    <property type="entry name" value="HTH-TYPE TRANSCRIPTIONAL REGULATOR"/>
    <property type="match status" value="1"/>
</dbReference>
<sequence>MRKRSAVGERLRRVRRANGWTLKNMSERTGVSIATLSKVERDKLSLTYDKLLQLAEGLDMSLSELIAPEDDHPPTARRSIMRGERDVIVETKNYEYNYIFSDLRNKQMIPIITRVKARSISEFGPLLSHSGEEFIFVLEGKIEVHTQHYGPVELLQGHGIYIDSTMGHAYVNTGDDEATVLGVCSAESLSFASAVASDSSS</sequence>
<dbReference type="InterPro" id="IPR010982">
    <property type="entry name" value="Lambda_DNA-bd_dom_sf"/>
</dbReference>
<dbReference type="EMBL" id="CP049056">
    <property type="protein sequence ID" value="QIE57929.1"/>
    <property type="molecule type" value="Genomic_DNA"/>
</dbReference>
<dbReference type="KEGG" id="hdh:G5B40_15680"/>
<evidence type="ECO:0000313" key="3">
    <source>
        <dbReference type="EMBL" id="QIE57929.1"/>
    </source>
</evidence>
<organism evidence="3 4">
    <name type="scientific">Pikeienuella piscinae</name>
    <dbReference type="NCBI Taxonomy" id="2748098"/>
    <lineage>
        <taxon>Bacteria</taxon>
        <taxon>Pseudomonadati</taxon>
        <taxon>Pseudomonadota</taxon>
        <taxon>Alphaproteobacteria</taxon>
        <taxon>Rhodobacterales</taxon>
        <taxon>Paracoccaceae</taxon>
        <taxon>Pikeienuella</taxon>
    </lineage>
</organism>
<dbReference type="CDD" id="cd00093">
    <property type="entry name" value="HTH_XRE"/>
    <property type="match status" value="1"/>
</dbReference>
<keyword evidence="4" id="KW-1185">Reference proteome</keyword>
<reference evidence="3 4" key="1">
    <citation type="submission" date="2020-02" db="EMBL/GenBank/DDBJ databases">
        <title>complete genome sequence of Rhodobacteraceae bacterium.</title>
        <authorList>
            <person name="Park J."/>
            <person name="Kim Y.-S."/>
            <person name="Kim K.-H."/>
        </authorList>
    </citation>
    <scope>NUCLEOTIDE SEQUENCE [LARGE SCALE GENOMIC DNA]</scope>
    <source>
        <strain evidence="3 4">RR4-56</strain>
    </source>
</reference>
<dbReference type="AlphaFoldDB" id="A0A7M3T7E8"/>
<dbReference type="GO" id="GO:0003677">
    <property type="term" value="F:DNA binding"/>
    <property type="evidence" value="ECO:0007669"/>
    <property type="project" value="UniProtKB-KW"/>
</dbReference>
<dbReference type="InterPro" id="IPR011051">
    <property type="entry name" value="RmlC_Cupin_sf"/>
</dbReference>
<dbReference type="InterPro" id="IPR013096">
    <property type="entry name" value="Cupin_2"/>
</dbReference>
<dbReference type="SMART" id="SM00530">
    <property type="entry name" value="HTH_XRE"/>
    <property type="match status" value="1"/>
</dbReference>
<dbReference type="InterPro" id="IPR014710">
    <property type="entry name" value="RmlC-like_jellyroll"/>
</dbReference>
<gene>
    <name evidence="3" type="ORF">G5B40_15680</name>
</gene>
<dbReference type="GO" id="GO:0005829">
    <property type="term" value="C:cytosol"/>
    <property type="evidence" value="ECO:0007669"/>
    <property type="project" value="TreeGrafter"/>
</dbReference>
<dbReference type="SUPFAM" id="SSF51182">
    <property type="entry name" value="RmlC-like cupins"/>
    <property type="match status" value="1"/>
</dbReference>
<dbReference type="GO" id="GO:0003700">
    <property type="term" value="F:DNA-binding transcription factor activity"/>
    <property type="evidence" value="ECO:0007669"/>
    <property type="project" value="TreeGrafter"/>
</dbReference>
<name>A0A7M3T7E8_9RHOB</name>
<dbReference type="Gene3D" id="2.60.120.10">
    <property type="entry name" value="Jelly Rolls"/>
    <property type="match status" value="1"/>
</dbReference>
<evidence type="ECO:0000256" key="1">
    <source>
        <dbReference type="ARBA" id="ARBA00023125"/>
    </source>
</evidence>
<dbReference type="InterPro" id="IPR001387">
    <property type="entry name" value="Cro/C1-type_HTH"/>
</dbReference>